<dbReference type="Proteomes" id="UP000013085">
    <property type="component" value="Unassembled WGS sequence"/>
</dbReference>
<dbReference type="AlphaFoldDB" id="A0A0E2H2B1"/>
<dbReference type="PATRIC" id="fig|999408.3.peg.5956"/>
<feature type="domain" description="Transposase InsH N-terminal" evidence="1">
    <location>
        <begin position="33"/>
        <end position="103"/>
    </location>
</feature>
<accession>A0A0E2H2B1</accession>
<dbReference type="InterPro" id="IPR008490">
    <property type="entry name" value="Transposase_InsH_N"/>
</dbReference>
<comment type="caution">
    <text evidence="2">The sequence shown here is derived from an EMBL/GenBank/DDBJ whole genome shotgun (WGS) entry which is preliminary data.</text>
</comment>
<dbReference type="Pfam" id="PF05598">
    <property type="entry name" value="DUF772"/>
    <property type="match status" value="1"/>
</dbReference>
<proteinExistence type="predicted"/>
<gene>
    <name evidence="2" type="ORF">HMPREF1090_05552</name>
</gene>
<sequence>MDIKQFQKGQSAYMLKENHGYSKPPDSHEQNSKYFVQEFPHTGRKGFSNHAMICSFIVMKCEGFSMVSDLVDYLYNNLLIAHYCGFDIFRPLPSYWTFNRFLKNFDNGLLPIYAFWQAAARQEIYMEFFKNLPGTGERSACDLLHLRL</sequence>
<evidence type="ECO:0000313" key="2">
    <source>
        <dbReference type="EMBL" id="ENZ05879.1"/>
    </source>
</evidence>
<evidence type="ECO:0000259" key="1">
    <source>
        <dbReference type="Pfam" id="PF05598"/>
    </source>
</evidence>
<dbReference type="HOGENOM" id="CLU_147239_0_0_9"/>
<dbReference type="EMBL" id="AGYR01000077">
    <property type="protein sequence ID" value="ENZ05879.1"/>
    <property type="molecule type" value="Genomic_DNA"/>
</dbReference>
<organism evidence="2 3">
    <name type="scientific">[Clostridium] clostridioforme 90A8</name>
    <dbReference type="NCBI Taxonomy" id="999408"/>
    <lineage>
        <taxon>Bacteria</taxon>
        <taxon>Bacillati</taxon>
        <taxon>Bacillota</taxon>
        <taxon>Clostridia</taxon>
        <taxon>Lachnospirales</taxon>
        <taxon>Lachnospiraceae</taxon>
        <taxon>Enterocloster</taxon>
    </lineage>
</organism>
<dbReference type="RefSeq" id="WP_002595007.1">
    <property type="nucleotide sequence ID" value="NZ_KB850999.1"/>
</dbReference>
<name>A0A0E2H2B1_9FIRM</name>
<protein>
    <recommendedName>
        <fullName evidence="1">Transposase InsH N-terminal domain-containing protein</fullName>
    </recommendedName>
</protein>
<reference evidence="2 3" key="1">
    <citation type="submission" date="2013-01" db="EMBL/GenBank/DDBJ databases">
        <title>The Genome Sequence of Clostridium clostridioforme 90A8.</title>
        <authorList>
            <consortium name="The Broad Institute Genome Sequencing Platform"/>
            <person name="Earl A."/>
            <person name="Ward D."/>
            <person name="Feldgarden M."/>
            <person name="Gevers D."/>
            <person name="Courvalin P."/>
            <person name="Lambert T."/>
            <person name="Walker B."/>
            <person name="Young S.K."/>
            <person name="Zeng Q."/>
            <person name="Gargeya S."/>
            <person name="Fitzgerald M."/>
            <person name="Haas B."/>
            <person name="Abouelleil A."/>
            <person name="Alvarado L."/>
            <person name="Arachchi H.M."/>
            <person name="Berlin A.M."/>
            <person name="Chapman S.B."/>
            <person name="Dewar J."/>
            <person name="Goldberg J."/>
            <person name="Griggs A."/>
            <person name="Gujja S."/>
            <person name="Hansen M."/>
            <person name="Howarth C."/>
            <person name="Imamovic A."/>
            <person name="Larimer J."/>
            <person name="McCowan C."/>
            <person name="Murphy C."/>
            <person name="Neiman D."/>
            <person name="Pearson M."/>
            <person name="Priest M."/>
            <person name="Roberts A."/>
            <person name="Saif S."/>
            <person name="Shea T."/>
            <person name="Sisk P."/>
            <person name="Sykes S."/>
            <person name="Wortman J."/>
            <person name="Nusbaum C."/>
            <person name="Birren B."/>
        </authorList>
    </citation>
    <scope>NUCLEOTIDE SEQUENCE [LARGE SCALE GENOMIC DNA]</scope>
    <source>
        <strain evidence="2 3">90A8</strain>
    </source>
</reference>
<evidence type="ECO:0000313" key="3">
    <source>
        <dbReference type="Proteomes" id="UP000013085"/>
    </source>
</evidence>